<dbReference type="CDD" id="cd00495">
    <property type="entry name" value="Ribosomal_L25_TL5_CTC"/>
    <property type="match status" value="1"/>
</dbReference>
<dbReference type="InterPro" id="IPR001021">
    <property type="entry name" value="Ribosomal_bL25_long"/>
</dbReference>
<proteinExistence type="inferred from homology"/>
<feature type="domain" description="Large ribosomal subunit protein bL25 beta" evidence="8">
    <location>
        <begin position="99"/>
        <end position="179"/>
    </location>
</feature>
<dbReference type="Gene3D" id="2.40.240.10">
    <property type="entry name" value="Ribosomal Protein L25, Chain P"/>
    <property type="match status" value="1"/>
</dbReference>
<dbReference type="Pfam" id="PF14693">
    <property type="entry name" value="Ribosomal_TL5_C"/>
    <property type="match status" value="1"/>
</dbReference>
<keyword evidence="1 5" id="KW-0699">rRNA-binding</keyword>
<dbReference type="EMBL" id="CP023693">
    <property type="protein sequence ID" value="QEV33147.1"/>
    <property type="molecule type" value="Genomic_DNA"/>
</dbReference>
<evidence type="ECO:0000259" key="7">
    <source>
        <dbReference type="Pfam" id="PF01386"/>
    </source>
</evidence>
<comment type="subunit">
    <text evidence="5">Part of the 50S ribosomal subunit; part of the 5S rRNA/L5/L18/L25 subcomplex. Contacts the 5S rRNA. Binds to the 5S rRNA independently of L5 and L18.</text>
</comment>
<accession>A0ABX6BFI1</accession>
<keyword evidence="2 5" id="KW-0694">RNA-binding</keyword>
<name>A0ABX6BFI1_9ACTN</name>
<organism evidence="9 10">
    <name type="scientific">Streptomyces cinereoruber</name>
    <dbReference type="NCBI Taxonomy" id="67260"/>
    <lineage>
        <taxon>Bacteria</taxon>
        <taxon>Bacillati</taxon>
        <taxon>Actinomycetota</taxon>
        <taxon>Actinomycetes</taxon>
        <taxon>Kitasatosporales</taxon>
        <taxon>Streptomycetaceae</taxon>
        <taxon>Streptomyces</taxon>
    </lineage>
</organism>
<dbReference type="SUPFAM" id="SSF50715">
    <property type="entry name" value="Ribosomal protein L25-like"/>
    <property type="match status" value="1"/>
</dbReference>
<dbReference type="InterPro" id="IPR020056">
    <property type="entry name" value="Rbsml_bL25/Gln-tRNA_synth_N"/>
</dbReference>
<keyword evidence="3 5" id="KW-0689">Ribosomal protein</keyword>
<dbReference type="PANTHER" id="PTHR33284:SF1">
    <property type="entry name" value="RIBOSOMAL PROTEIN L25_GLN-TRNA SYNTHETASE, ANTI-CODON-BINDING DOMAIN-CONTAINING PROTEIN"/>
    <property type="match status" value="1"/>
</dbReference>
<feature type="domain" description="Large ribosomal subunit protein bL25 L25" evidence="7">
    <location>
        <begin position="6"/>
        <end position="91"/>
    </location>
</feature>
<sequence>MSEVKIAASVRSEFGKGAARKIRRDNKVPVVLYGHGTDPVHLTLPGHELLLALRTPNVLLSLDIEGKGQELAIPKAVQRDPLKGFLEHVDLILVKRGEKVTVEVPVQAEGELAAGGNLLEHVLNTLSVEAEATHLPESFSVSVEGLEAGASVLAKDIELPKGTTLVTDADAVVLQVLAAQAEEPAAEGEATEAAEGETAEGAEA</sequence>
<dbReference type="GO" id="GO:0005840">
    <property type="term" value="C:ribosome"/>
    <property type="evidence" value="ECO:0007669"/>
    <property type="project" value="UniProtKB-KW"/>
</dbReference>
<dbReference type="Proteomes" id="UP000326029">
    <property type="component" value="Chromosome"/>
</dbReference>
<evidence type="ECO:0000256" key="6">
    <source>
        <dbReference type="SAM" id="MobiDB-lite"/>
    </source>
</evidence>
<keyword evidence="10" id="KW-1185">Reference proteome</keyword>
<gene>
    <name evidence="5" type="primary">rplY</name>
    <name evidence="5" type="synonym">ctc</name>
    <name evidence="9" type="ORF">CP977_14050</name>
</gene>
<dbReference type="GeneID" id="95454891"/>
<dbReference type="PANTHER" id="PTHR33284">
    <property type="entry name" value="RIBOSOMAL PROTEIN L25/GLN-TRNA SYNTHETASE, ANTI-CODON-BINDING DOMAIN-CONTAINING PROTEIN"/>
    <property type="match status" value="1"/>
</dbReference>
<dbReference type="InterPro" id="IPR029751">
    <property type="entry name" value="Ribosomal_L25_dom"/>
</dbReference>
<evidence type="ECO:0000256" key="4">
    <source>
        <dbReference type="ARBA" id="ARBA00023274"/>
    </source>
</evidence>
<dbReference type="RefSeq" id="WP_062754878.1">
    <property type="nucleotide sequence ID" value="NZ_BMSJ01000009.1"/>
</dbReference>
<evidence type="ECO:0000259" key="8">
    <source>
        <dbReference type="Pfam" id="PF14693"/>
    </source>
</evidence>
<dbReference type="InterPro" id="IPR020930">
    <property type="entry name" value="Ribosomal_uL5_bac-type"/>
</dbReference>
<feature type="compositionally biased region" description="Acidic residues" evidence="6">
    <location>
        <begin position="184"/>
        <end position="204"/>
    </location>
</feature>
<evidence type="ECO:0000256" key="1">
    <source>
        <dbReference type="ARBA" id="ARBA00022730"/>
    </source>
</evidence>
<dbReference type="InterPro" id="IPR020057">
    <property type="entry name" value="Ribosomal_bL25_b-dom"/>
</dbReference>
<evidence type="ECO:0000256" key="3">
    <source>
        <dbReference type="ARBA" id="ARBA00022980"/>
    </source>
</evidence>
<evidence type="ECO:0000256" key="5">
    <source>
        <dbReference type="HAMAP-Rule" id="MF_01334"/>
    </source>
</evidence>
<evidence type="ECO:0000313" key="10">
    <source>
        <dbReference type="Proteomes" id="UP000326029"/>
    </source>
</evidence>
<comment type="similarity">
    <text evidence="5">Belongs to the bacterial ribosomal protein bL25 family. CTC subfamily.</text>
</comment>
<dbReference type="Gene3D" id="2.170.120.20">
    <property type="entry name" value="Ribosomal protein L25, beta domain"/>
    <property type="match status" value="1"/>
</dbReference>
<dbReference type="Pfam" id="PF01386">
    <property type="entry name" value="Ribosomal_L25p"/>
    <property type="match status" value="1"/>
</dbReference>
<protein>
    <recommendedName>
        <fullName evidence="5">Large ribosomal subunit protein bL25</fullName>
    </recommendedName>
    <alternativeName>
        <fullName evidence="5">General stress protein CTC</fullName>
    </alternativeName>
</protein>
<evidence type="ECO:0000256" key="2">
    <source>
        <dbReference type="ARBA" id="ARBA00022884"/>
    </source>
</evidence>
<reference evidence="9 10" key="1">
    <citation type="submission" date="2017-09" db="EMBL/GenBank/DDBJ databases">
        <authorList>
            <person name="Lee N."/>
            <person name="Cho B.-K."/>
        </authorList>
    </citation>
    <scope>NUCLEOTIDE SEQUENCE [LARGE SCALE GENOMIC DNA]</scope>
    <source>
        <strain evidence="9 10">ATCC 19740</strain>
    </source>
</reference>
<dbReference type="NCBIfam" id="NF004131">
    <property type="entry name" value="PRK05618.2-1"/>
    <property type="match status" value="1"/>
</dbReference>
<comment type="function">
    <text evidence="5">This is one of the proteins that binds to the 5S RNA in the ribosome where it forms part of the central protuberance.</text>
</comment>
<dbReference type="NCBIfam" id="TIGR00731">
    <property type="entry name" value="bL25_bact_ctc"/>
    <property type="match status" value="1"/>
</dbReference>
<dbReference type="HAMAP" id="MF_01334">
    <property type="entry name" value="Ribosomal_bL25_CTC"/>
    <property type="match status" value="1"/>
</dbReference>
<dbReference type="InterPro" id="IPR011035">
    <property type="entry name" value="Ribosomal_bL25/Gln-tRNA_synth"/>
</dbReference>
<keyword evidence="4 5" id="KW-0687">Ribonucleoprotein</keyword>
<evidence type="ECO:0000313" key="9">
    <source>
        <dbReference type="EMBL" id="QEV33147.1"/>
    </source>
</evidence>
<dbReference type="InterPro" id="IPR037121">
    <property type="entry name" value="Ribosomal_bL25_C"/>
</dbReference>
<feature type="region of interest" description="Disordered" evidence="6">
    <location>
        <begin position="182"/>
        <end position="204"/>
    </location>
</feature>